<comment type="similarity">
    <text evidence="3">In the N-terminal section; belongs to the NADH:flavin oxidoreductase/NADH oxidase family.</text>
</comment>
<gene>
    <name evidence="12" type="ORF">Lac1_14280</name>
</gene>
<dbReference type="PANTHER" id="PTHR42917:SF2">
    <property type="entry name" value="2,4-DIENOYL-COA REDUCTASE [(2E)-ENOYL-COA-PRODUCING]"/>
    <property type="match status" value="1"/>
</dbReference>
<dbReference type="Gene3D" id="3.20.20.70">
    <property type="entry name" value="Aldolase class I"/>
    <property type="match status" value="1"/>
</dbReference>
<comment type="cofactor">
    <cofactor evidence="1">
        <name>FMN</name>
        <dbReference type="ChEBI" id="CHEBI:58210"/>
    </cofactor>
</comment>
<organism evidence="12 13">
    <name type="scientific">Claveliimonas bilis</name>
    <dbReference type="NCBI Taxonomy" id="3028070"/>
    <lineage>
        <taxon>Bacteria</taxon>
        <taxon>Bacillati</taxon>
        <taxon>Bacillota</taxon>
        <taxon>Clostridia</taxon>
        <taxon>Lachnospirales</taxon>
        <taxon>Lachnospiraceae</taxon>
        <taxon>Claveliimonas</taxon>
    </lineage>
</organism>
<dbReference type="PANTHER" id="PTHR42917">
    <property type="entry name" value="2,4-DIENOYL-COA REDUCTASE"/>
    <property type="match status" value="1"/>
</dbReference>
<keyword evidence="13" id="KW-1185">Reference proteome</keyword>
<keyword evidence="6" id="KW-0479">Metal-binding</keyword>
<evidence type="ECO:0000256" key="2">
    <source>
        <dbReference type="ARBA" id="ARBA00001966"/>
    </source>
</evidence>
<feature type="domain" description="NADH:flavin oxidoreductase/NADH oxidase N-terminal" evidence="10">
    <location>
        <begin position="5"/>
        <end position="334"/>
    </location>
</feature>
<dbReference type="Pfam" id="PF07992">
    <property type="entry name" value="Pyr_redox_2"/>
    <property type="match status" value="1"/>
</dbReference>
<evidence type="ECO:0000313" key="13">
    <source>
        <dbReference type="Proteomes" id="UP001305815"/>
    </source>
</evidence>
<evidence type="ECO:0000256" key="4">
    <source>
        <dbReference type="ARBA" id="ARBA00022630"/>
    </source>
</evidence>
<keyword evidence="5" id="KW-0288">FMN</keyword>
<protein>
    <submittedName>
        <fullName evidence="12">NADH oxidase</fullName>
    </submittedName>
</protein>
<dbReference type="Gene3D" id="3.40.50.720">
    <property type="entry name" value="NAD(P)-binding Rossmann-like Domain"/>
    <property type="match status" value="1"/>
</dbReference>
<evidence type="ECO:0000256" key="3">
    <source>
        <dbReference type="ARBA" id="ARBA00011048"/>
    </source>
</evidence>
<keyword evidence="7" id="KW-0560">Oxidoreductase</keyword>
<keyword evidence="8" id="KW-0408">Iron</keyword>
<sequence>MFERLFSPIRIRDMELENRVVMTGMGTRMVGGDGREVTDRLIRYHVERARGGVGLNTVEVCSVDAASAPKGFLALSDDKYIPGMKKLADAVHEAGGKICPQLWQGSLAVGSDPDAEILVASKMRLSRKVSIKGMSKERIHSIVKAYGEAARRAAQAGMDAVEFHAAHTYLPHVFLSGGINHRTDEYGGSFENRCRFPLECIRAIRQNIPEGMPLFMRIVCHDDYLENGLTEGEVIEFCKLAGREGVDVLNISRGNFLTRAQIYEIPPIDLPKGINVGPASRIRKETGMLTMPSGRINTPGFAEEILEEDKADLIAMSRAQLADPYFCKKAKEGKLAQINYCVGCDQGCYDYFINPEKDHISCMRNPAVGEEEELKVQAAEKPKRVMIAGGGIAGLEIADILHQRGHKPAIYEKTGTLGGQFVLAGTAPRKDDFGMAGRMAAQKAMESGIDIFLNTEVTAEVIEKEKPDVVVVAVGSVPFVPPIAGIDQANVMSSKEVLSGTKVPMSGNVVVIGGGLVGLEVSEHLERRGCHVTVVEMREGIGIDLGHMRKTAVQIQLEQGHIHQIVNAACKEIREKSVVLEVKGETMEVPADYVVIATGSRAKDSTDLQECCERLGIPVYVIGDAKRARKALDTIYEAYLAALEI</sequence>
<dbReference type="InterPro" id="IPR036188">
    <property type="entry name" value="FAD/NAD-bd_sf"/>
</dbReference>
<dbReference type="InterPro" id="IPR023753">
    <property type="entry name" value="FAD/NAD-binding_dom"/>
</dbReference>
<evidence type="ECO:0000256" key="8">
    <source>
        <dbReference type="ARBA" id="ARBA00023004"/>
    </source>
</evidence>
<dbReference type="Gene3D" id="3.50.50.60">
    <property type="entry name" value="FAD/NAD(P)-binding domain"/>
    <property type="match status" value="1"/>
</dbReference>
<evidence type="ECO:0000259" key="10">
    <source>
        <dbReference type="Pfam" id="PF00724"/>
    </source>
</evidence>
<dbReference type="SUPFAM" id="SSF51395">
    <property type="entry name" value="FMN-linked oxidoreductases"/>
    <property type="match status" value="1"/>
</dbReference>
<dbReference type="CDD" id="cd02803">
    <property type="entry name" value="OYE_like_FMN_family"/>
    <property type="match status" value="1"/>
</dbReference>
<dbReference type="EMBL" id="AP027742">
    <property type="protein sequence ID" value="BDZ77245.1"/>
    <property type="molecule type" value="Genomic_DNA"/>
</dbReference>
<dbReference type="InterPro" id="IPR051793">
    <property type="entry name" value="NADH:flavin_oxidoreductase"/>
</dbReference>
<dbReference type="InterPro" id="IPR013785">
    <property type="entry name" value="Aldolase_TIM"/>
</dbReference>
<evidence type="ECO:0000256" key="9">
    <source>
        <dbReference type="ARBA" id="ARBA00023014"/>
    </source>
</evidence>
<dbReference type="InterPro" id="IPR001155">
    <property type="entry name" value="OxRdtase_FMN_N"/>
</dbReference>
<evidence type="ECO:0000256" key="6">
    <source>
        <dbReference type="ARBA" id="ARBA00022723"/>
    </source>
</evidence>
<evidence type="ECO:0000313" key="12">
    <source>
        <dbReference type="EMBL" id="BDZ77245.1"/>
    </source>
</evidence>
<dbReference type="PRINTS" id="PR00411">
    <property type="entry name" value="PNDRDTASEI"/>
</dbReference>
<dbReference type="SUPFAM" id="SSF51905">
    <property type="entry name" value="FAD/NAD(P)-binding domain"/>
    <property type="match status" value="1"/>
</dbReference>
<feature type="domain" description="FAD/NAD(P)-binding" evidence="11">
    <location>
        <begin position="384"/>
        <end position="607"/>
    </location>
</feature>
<comment type="cofactor">
    <cofactor evidence="2">
        <name>[4Fe-4S] cluster</name>
        <dbReference type="ChEBI" id="CHEBI:49883"/>
    </cofactor>
</comment>
<dbReference type="RefSeq" id="WP_316266900.1">
    <property type="nucleotide sequence ID" value="NZ_AP027742.1"/>
</dbReference>
<dbReference type="PRINTS" id="PR00368">
    <property type="entry name" value="FADPNR"/>
</dbReference>
<dbReference type="Pfam" id="PF00724">
    <property type="entry name" value="Oxidored_FMN"/>
    <property type="match status" value="1"/>
</dbReference>
<reference evidence="13" key="1">
    <citation type="journal article" date="2023" name="Int. J. Syst. Evol. Microbiol.">
        <title>Claveliimonas bilis gen. nov., sp. nov., deoxycholic acid-producing bacteria isolated from human faeces, and reclassification of Sellimonas monacensis Zenner et al. 2021 as Claveliimonas monacensis comb. nov.</title>
        <authorList>
            <person name="Hisatomi A."/>
            <person name="Kastawa N.W.E.P.G."/>
            <person name="Song I."/>
            <person name="Ohkuma M."/>
            <person name="Fukiya S."/>
            <person name="Sakamoto M."/>
        </authorList>
    </citation>
    <scope>NUCLEOTIDE SEQUENCE [LARGE SCALE GENOMIC DNA]</scope>
    <source>
        <strain evidence="13">12BBH14</strain>
    </source>
</reference>
<evidence type="ECO:0000256" key="5">
    <source>
        <dbReference type="ARBA" id="ARBA00022643"/>
    </source>
</evidence>
<keyword evidence="9" id="KW-0411">Iron-sulfur</keyword>
<keyword evidence="4" id="KW-0285">Flavoprotein</keyword>
<evidence type="ECO:0000259" key="11">
    <source>
        <dbReference type="Pfam" id="PF07992"/>
    </source>
</evidence>
<accession>A0ABM8IAN9</accession>
<dbReference type="Proteomes" id="UP001305815">
    <property type="component" value="Chromosome"/>
</dbReference>
<evidence type="ECO:0000256" key="1">
    <source>
        <dbReference type="ARBA" id="ARBA00001917"/>
    </source>
</evidence>
<evidence type="ECO:0000256" key="7">
    <source>
        <dbReference type="ARBA" id="ARBA00023002"/>
    </source>
</evidence>
<proteinExistence type="inferred from homology"/>
<name>A0ABM8IAN9_9FIRM</name>